<proteinExistence type="predicted"/>
<organism evidence="2 3">
    <name type="scientific">Kitasatospora kazusensis</name>
    <dbReference type="NCBI Taxonomy" id="407974"/>
    <lineage>
        <taxon>Bacteria</taxon>
        <taxon>Bacillati</taxon>
        <taxon>Actinomycetota</taxon>
        <taxon>Actinomycetes</taxon>
        <taxon>Kitasatosporales</taxon>
        <taxon>Streptomycetaceae</taxon>
        <taxon>Kitasatospora</taxon>
    </lineage>
</organism>
<dbReference type="Proteomes" id="UP001422759">
    <property type="component" value="Unassembled WGS sequence"/>
</dbReference>
<comment type="caution">
    <text evidence="2">The sequence shown here is derived from an EMBL/GenBank/DDBJ whole genome shotgun (WGS) entry which is preliminary data.</text>
</comment>
<dbReference type="EMBL" id="BAAANT010000064">
    <property type="protein sequence ID" value="GAA2157969.1"/>
    <property type="molecule type" value="Genomic_DNA"/>
</dbReference>
<feature type="region of interest" description="Disordered" evidence="1">
    <location>
        <begin position="73"/>
        <end position="92"/>
    </location>
</feature>
<accession>A0ABN3AAR0</accession>
<name>A0ABN3AAR0_9ACTN</name>
<keyword evidence="3" id="KW-1185">Reference proteome</keyword>
<gene>
    <name evidence="2" type="ORF">GCM10009760_60590</name>
</gene>
<sequence>MFGVGKADGETPEVDDRVQLPPPHQEVGGFEVAVEPDRRDGRLGQGERAAPQLLQVCEVEVEALDRPAVVEGLADPSVAARRPPPRYQLRSP</sequence>
<evidence type="ECO:0000313" key="3">
    <source>
        <dbReference type="Proteomes" id="UP001422759"/>
    </source>
</evidence>
<feature type="region of interest" description="Disordered" evidence="1">
    <location>
        <begin position="1"/>
        <end position="48"/>
    </location>
</feature>
<evidence type="ECO:0000313" key="2">
    <source>
        <dbReference type="EMBL" id="GAA2157969.1"/>
    </source>
</evidence>
<protein>
    <submittedName>
        <fullName evidence="2">Uncharacterized protein</fullName>
    </submittedName>
</protein>
<evidence type="ECO:0000256" key="1">
    <source>
        <dbReference type="SAM" id="MobiDB-lite"/>
    </source>
</evidence>
<reference evidence="2 3" key="1">
    <citation type="journal article" date="2019" name="Int. J. Syst. Evol. Microbiol.">
        <title>The Global Catalogue of Microorganisms (GCM) 10K type strain sequencing project: providing services to taxonomists for standard genome sequencing and annotation.</title>
        <authorList>
            <consortium name="The Broad Institute Genomics Platform"/>
            <consortium name="The Broad Institute Genome Sequencing Center for Infectious Disease"/>
            <person name="Wu L."/>
            <person name="Ma J."/>
        </authorList>
    </citation>
    <scope>NUCLEOTIDE SEQUENCE [LARGE SCALE GENOMIC DNA]</scope>
    <source>
        <strain evidence="2 3">JCM 14560</strain>
    </source>
</reference>